<comment type="caution">
    <text evidence="1">The sequence shown here is derived from an EMBL/GenBank/DDBJ whole genome shotgun (WGS) entry which is preliminary data.</text>
</comment>
<name>W9DIB6_9ACTN</name>
<gene>
    <name evidence="1" type="ORF">V525_14550</name>
</gene>
<organism evidence="1 2">
    <name type="scientific">Gordonia alkanivorans CGMCC 6845</name>
    <dbReference type="NCBI Taxonomy" id="1423140"/>
    <lineage>
        <taxon>Bacteria</taxon>
        <taxon>Bacillati</taxon>
        <taxon>Actinomycetota</taxon>
        <taxon>Actinomycetes</taxon>
        <taxon>Mycobacteriales</taxon>
        <taxon>Gordoniaceae</taxon>
        <taxon>Gordonia</taxon>
    </lineage>
</organism>
<dbReference type="HOGENOM" id="CLU_2422800_0_0_11"/>
<proteinExistence type="predicted"/>
<keyword evidence="2" id="KW-1185">Reference proteome</keyword>
<dbReference type="EMBL" id="AYXO01000026">
    <property type="protein sequence ID" value="ETA06226.1"/>
    <property type="molecule type" value="Genomic_DNA"/>
</dbReference>
<protein>
    <submittedName>
        <fullName evidence="1">Uncharacterized protein</fullName>
    </submittedName>
</protein>
<accession>W9DIB6</accession>
<dbReference type="PATRIC" id="fig|1423140.3.peg.2912"/>
<dbReference type="AlphaFoldDB" id="W9DIB6"/>
<reference evidence="1 2" key="1">
    <citation type="journal article" date="2014" name="Genome Announc.">
        <title>Draft Genome Sequence of Gordonia alkanivorans Strain CGMCC6845, a Halotolerant Hydrocarbon-Degrading Bacterium.</title>
        <authorList>
            <person name="Wang X."/>
            <person name="Jin D."/>
            <person name="Zhou L."/>
            <person name="Wu L."/>
            <person name="An W."/>
            <person name="Zhao L."/>
        </authorList>
    </citation>
    <scope>NUCLEOTIDE SEQUENCE [LARGE SCALE GENOMIC DNA]</scope>
    <source>
        <strain evidence="1 2">CGMCC 6845</strain>
    </source>
</reference>
<evidence type="ECO:0000313" key="2">
    <source>
        <dbReference type="Proteomes" id="UP000035035"/>
    </source>
</evidence>
<evidence type="ECO:0000313" key="1">
    <source>
        <dbReference type="EMBL" id="ETA06226.1"/>
    </source>
</evidence>
<sequence>MDSPRIRSHQAEPIRVVHMQDNFERFLTFDVTEDSNRMRDHATFTRAIDDEVLIATTTRAAAALGTSDPDAVFSSLLALPSVYRASDYPSR</sequence>
<dbReference type="Proteomes" id="UP000035035">
    <property type="component" value="Unassembled WGS sequence"/>
</dbReference>